<gene>
    <name evidence="1" type="primary">AUGUSTUS-3.0.2_32025</name>
    <name evidence="1" type="ORF">TcasGA2_TC032025</name>
</gene>
<dbReference type="Proteomes" id="UP000007266">
    <property type="component" value="Linkage group 2"/>
</dbReference>
<dbReference type="InParanoid" id="A0A139WNJ4"/>
<reference evidence="1 2" key="2">
    <citation type="journal article" date="2010" name="Nucleic Acids Res.">
        <title>BeetleBase in 2010: revisions to provide comprehensive genomic information for Tribolium castaneum.</title>
        <authorList>
            <person name="Kim H.S."/>
            <person name="Murphy T."/>
            <person name="Xia J."/>
            <person name="Caragea D."/>
            <person name="Park Y."/>
            <person name="Beeman R.W."/>
            <person name="Lorenzen M.D."/>
            <person name="Butcher S."/>
            <person name="Manak J.R."/>
            <person name="Brown S.J."/>
        </authorList>
    </citation>
    <scope>GENOME REANNOTATION</scope>
    <source>
        <strain evidence="1 2">Georgia GA2</strain>
    </source>
</reference>
<accession>A0A139WNJ4</accession>
<evidence type="ECO:0000313" key="1">
    <source>
        <dbReference type="EMBL" id="KYB29484.1"/>
    </source>
</evidence>
<reference evidence="1 2" key="1">
    <citation type="journal article" date="2008" name="Nature">
        <title>The genome of the model beetle and pest Tribolium castaneum.</title>
        <authorList>
            <consortium name="Tribolium Genome Sequencing Consortium"/>
            <person name="Richards S."/>
            <person name="Gibbs R.A."/>
            <person name="Weinstock G.M."/>
            <person name="Brown S.J."/>
            <person name="Denell R."/>
            <person name="Beeman R.W."/>
            <person name="Gibbs R."/>
            <person name="Beeman R.W."/>
            <person name="Brown S.J."/>
            <person name="Bucher G."/>
            <person name="Friedrich M."/>
            <person name="Grimmelikhuijzen C.J."/>
            <person name="Klingler M."/>
            <person name="Lorenzen M."/>
            <person name="Richards S."/>
            <person name="Roth S."/>
            <person name="Schroder R."/>
            <person name="Tautz D."/>
            <person name="Zdobnov E.M."/>
            <person name="Muzny D."/>
            <person name="Gibbs R.A."/>
            <person name="Weinstock G.M."/>
            <person name="Attaway T."/>
            <person name="Bell S."/>
            <person name="Buhay C.J."/>
            <person name="Chandrabose M.N."/>
            <person name="Chavez D."/>
            <person name="Clerk-Blankenburg K.P."/>
            <person name="Cree A."/>
            <person name="Dao M."/>
            <person name="Davis C."/>
            <person name="Chacko J."/>
            <person name="Dinh H."/>
            <person name="Dugan-Rocha S."/>
            <person name="Fowler G."/>
            <person name="Garner T.T."/>
            <person name="Garnes J."/>
            <person name="Gnirke A."/>
            <person name="Hawes A."/>
            <person name="Hernandez J."/>
            <person name="Hines S."/>
            <person name="Holder M."/>
            <person name="Hume J."/>
            <person name="Jhangiani S.N."/>
            <person name="Joshi V."/>
            <person name="Khan Z.M."/>
            <person name="Jackson L."/>
            <person name="Kovar C."/>
            <person name="Kowis A."/>
            <person name="Lee S."/>
            <person name="Lewis L.R."/>
            <person name="Margolis J."/>
            <person name="Morgan M."/>
            <person name="Nazareth L.V."/>
            <person name="Nguyen N."/>
            <person name="Okwuonu G."/>
            <person name="Parker D."/>
            <person name="Richards S."/>
            <person name="Ruiz S.J."/>
            <person name="Santibanez J."/>
            <person name="Savard J."/>
            <person name="Scherer S.E."/>
            <person name="Schneider B."/>
            <person name="Sodergren E."/>
            <person name="Tautz D."/>
            <person name="Vattahil S."/>
            <person name="Villasana D."/>
            <person name="White C.S."/>
            <person name="Wright R."/>
            <person name="Park Y."/>
            <person name="Beeman R.W."/>
            <person name="Lord J."/>
            <person name="Oppert B."/>
            <person name="Lorenzen M."/>
            <person name="Brown S."/>
            <person name="Wang L."/>
            <person name="Savard J."/>
            <person name="Tautz D."/>
            <person name="Richards S."/>
            <person name="Weinstock G."/>
            <person name="Gibbs R.A."/>
            <person name="Liu Y."/>
            <person name="Worley K."/>
            <person name="Weinstock G."/>
            <person name="Elsik C.G."/>
            <person name="Reese J.T."/>
            <person name="Elhaik E."/>
            <person name="Landan G."/>
            <person name="Graur D."/>
            <person name="Arensburger P."/>
            <person name="Atkinson P."/>
            <person name="Beeman R.W."/>
            <person name="Beidler J."/>
            <person name="Brown S.J."/>
            <person name="Demuth J.P."/>
            <person name="Drury D.W."/>
            <person name="Du Y.Z."/>
            <person name="Fujiwara H."/>
            <person name="Lorenzen M."/>
            <person name="Maselli V."/>
            <person name="Osanai M."/>
            <person name="Park Y."/>
            <person name="Robertson H.M."/>
            <person name="Tu Z."/>
            <person name="Wang J.J."/>
            <person name="Wang S."/>
            <person name="Richards S."/>
            <person name="Song H."/>
            <person name="Zhang L."/>
            <person name="Sodergren E."/>
            <person name="Werner D."/>
            <person name="Stanke M."/>
            <person name="Morgenstern B."/>
            <person name="Solovyev V."/>
            <person name="Kosarev P."/>
            <person name="Brown G."/>
            <person name="Chen H.C."/>
            <person name="Ermolaeva O."/>
            <person name="Hlavina W."/>
            <person name="Kapustin Y."/>
            <person name="Kiryutin B."/>
            <person name="Kitts P."/>
            <person name="Maglott D."/>
            <person name="Pruitt K."/>
            <person name="Sapojnikov V."/>
            <person name="Souvorov A."/>
            <person name="Mackey A.J."/>
            <person name="Waterhouse R.M."/>
            <person name="Wyder S."/>
            <person name="Zdobnov E.M."/>
            <person name="Zdobnov E.M."/>
            <person name="Wyder S."/>
            <person name="Kriventseva E.V."/>
            <person name="Kadowaki T."/>
            <person name="Bork P."/>
            <person name="Aranda M."/>
            <person name="Bao R."/>
            <person name="Beermann A."/>
            <person name="Berns N."/>
            <person name="Bolognesi R."/>
            <person name="Bonneton F."/>
            <person name="Bopp D."/>
            <person name="Brown S.J."/>
            <person name="Bucher G."/>
            <person name="Butts T."/>
            <person name="Chaumot A."/>
            <person name="Denell R.E."/>
            <person name="Ferrier D.E."/>
            <person name="Friedrich M."/>
            <person name="Gordon C.M."/>
            <person name="Jindra M."/>
            <person name="Klingler M."/>
            <person name="Lan Q."/>
            <person name="Lattorff H.M."/>
            <person name="Laudet V."/>
            <person name="von Levetsow C."/>
            <person name="Liu Z."/>
            <person name="Lutz R."/>
            <person name="Lynch J.A."/>
            <person name="da Fonseca R.N."/>
            <person name="Posnien N."/>
            <person name="Reuter R."/>
            <person name="Roth S."/>
            <person name="Savard J."/>
            <person name="Schinko J.B."/>
            <person name="Schmitt C."/>
            <person name="Schoppmeier M."/>
            <person name="Schroder R."/>
            <person name="Shippy T.D."/>
            <person name="Simonnet F."/>
            <person name="Marques-Souza H."/>
            <person name="Tautz D."/>
            <person name="Tomoyasu Y."/>
            <person name="Trauner J."/>
            <person name="Van der Zee M."/>
            <person name="Vervoort M."/>
            <person name="Wittkopp N."/>
            <person name="Wimmer E.A."/>
            <person name="Yang X."/>
            <person name="Jones A.K."/>
            <person name="Sattelle D.B."/>
            <person name="Ebert P.R."/>
            <person name="Nelson D."/>
            <person name="Scott J.G."/>
            <person name="Beeman R.W."/>
            <person name="Muthukrishnan S."/>
            <person name="Kramer K.J."/>
            <person name="Arakane Y."/>
            <person name="Beeman R.W."/>
            <person name="Zhu Q."/>
            <person name="Hogenkamp D."/>
            <person name="Dixit R."/>
            <person name="Oppert B."/>
            <person name="Jiang H."/>
            <person name="Zou Z."/>
            <person name="Marshall J."/>
            <person name="Elpidina E."/>
            <person name="Vinokurov K."/>
            <person name="Oppert C."/>
            <person name="Zou Z."/>
            <person name="Evans J."/>
            <person name="Lu Z."/>
            <person name="Zhao P."/>
            <person name="Sumathipala N."/>
            <person name="Altincicek B."/>
            <person name="Vilcinskas A."/>
            <person name="Williams M."/>
            <person name="Hultmark D."/>
            <person name="Hetru C."/>
            <person name="Jiang H."/>
            <person name="Grimmelikhuijzen C.J."/>
            <person name="Hauser F."/>
            <person name="Cazzamali G."/>
            <person name="Williamson M."/>
            <person name="Park Y."/>
            <person name="Li B."/>
            <person name="Tanaka Y."/>
            <person name="Predel R."/>
            <person name="Neupert S."/>
            <person name="Schachtner J."/>
            <person name="Verleyen P."/>
            <person name="Raible F."/>
            <person name="Bork P."/>
            <person name="Friedrich M."/>
            <person name="Walden K.K."/>
            <person name="Robertson H.M."/>
            <person name="Angeli S."/>
            <person name="Foret S."/>
            <person name="Bucher G."/>
            <person name="Schuetz S."/>
            <person name="Maleszka R."/>
            <person name="Wimmer E.A."/>
            <person name="Beeman R.W."/>
            <person name="Lorenzen M."/>
            <person name="Tomoyasu Y."/>
            <person name="Miller S.C."/>
            <person name="Grossmann D."/>
            <person name="Bucher G."/>
        </authorList>
    </citation>
    <scope>NUCLEOTIDE SEQUENCE [LARGE SCALE GENOMIC DNA]</scope>
    <source>
        <strain evidence="1 2">Georgia GA2</strain>
    </source>
</reference>
<keyword evidence="2" id="KW-1185">Reference proteome</keyword>
<dbReference type="EMBL" id="KQ971311">
    <property type="protein sequence ID" value="KYB29484.1"/>
    <property type="molecule type" value="Genomic_DNA"/>
</dbReference>
<dbReference type="AlphaFoldDB" id="A0A139WNJ4"/>
<organism evidence="1 2">
    <name type="scientific">Tribolium castaneum</name>
    <name type="common">Red flour beetle</name>
    <dbReference type="NCBI Taxonomy" id="7070"/>
    <lineage>
        <taxon>Eukaryota</taxon>
        <taxon>Metazoa</taxon>
        <taxon>Ecdysozoa</taxon>
        <taxon>Arthropoda</taxon>
        <taxon>Hexapoda</taxon>
        <taxon>Insecta</taxon>
        <taxon>Pterygota</taxon>
        <taxon>Neoptera</taxon>
        <taxon>Endopterygota</taxon>
        <taxon>Coleoptera</taxon>
        <taxon>Polyphaga</taxon>
        <taxon>Cucujiformia</taxon>
        <taxon>Tenebrionidae</taxon>
        <taxon>Tenebrionidae incertae sedis</taxon>
        <taxon>Tribolium</taxon>
    </lineage>
</organism>
<sequence>MDIQKLLVDYREAQNTRRIKKINKKIMGDFVEYKVVYQNGTGPLVQEVKMKIYLKFNKFITFRKNNARINYLEEDFLFNDKLPCDTQLKIICEDGNEDISLTFNNKGEKDECVQMLIYYLGLSNRSTPDIN</sequence>
<proteinExistence type="predicted"/>
<name>A0A139WNJ4_TRICA</name>
<evidence type="ECO:0000313" key="2">
    <source>
        <dbReference type="Proteomes" id="UP000007266"/>
    </source>
</evidence>
<protein>
    <submittedName>
        <fullName evidence="1">Uncharacterized protein</fullName>
    </submittedName>
</protein>